<reference evidence="3" key="1">
    <citation type="journal article" date="2014" name="Genome Announc.">
        <title>Draft genome sequence of Colletotrichum sublineola, a destructive pathogen of cultivated sorghum.</title>
        <authorList>
            <person name="Baroncelli R."/>
            <person name="Sanz-Martin J.M."/>
            <person name="Rech G.E."/>
            <person name="Sukno S.A."/>
            <person name="Thon M.R."/>
        </authorList>
    </citation>
    <scope>NUCLEOTIDE SEQUENCE [LARGE SCALE GENOMIC DNA]</scope>
    <source>
        <strain evidence="3">TX430BB</strain>
    </source>
</reference>
<feature type="compositionally biased region" description="Low complexity" evidence="1">
    <location>
        <begin position="536"/>
        <end position="545"/>
    </location>
</feature>
<feature type="region of interest" description="Disordered" evidence="1">
    <location>
        <begin position="21"/>
        <end position="609"/>
    </location>
</feature>
<evidence type="ECO:0008006" key="4">
    <source>
        <dbReference type="Google" id="ProtNLM"/>
    </source>
</evidence>
<evidence type="ECO:0000256" key="1">
    <source>
        <dbReference type="SAM" id="MobiDB-lite"/>
    </source>
</evidence>
<protein>
    <recommendedName>
        <fullName evidence="4">Ser/arg-related nuclear matrix protein</fullName>
    </recommendedName>
</protein>
<feature type="compositionally biased region" description="Basic and acidic residues" evidence="1">
    <location>
        <begin position="331"/>
        <end position="398"/>
    </location>
</feature>
<proteinExistence type="predicted"/>
<feature type="compositionally biased region" description="Basic and acidic residues" evidence="1">
    <location>
        <begin position="555"/>
        <end position="566"/>
    </location>
</feature>
<feature type="compositionally biased region" description="Basic and acidic residues" evidence="1">
    <location>
        <begin position="485"/>
        <end position="497"/>
    </location>
</feature>
<comment type="caution">
    <text evidence="2">The sequence shown here is derived from an EMBL/GenBank/DDBJ whole genome shotgun (WGS) entry which is preliminary data.</text>
</comment>
<feature type="compositionally biased region" description="Basic and acidic residues" evidence="1">
    <location>
        <begin position="424"/>
        <end position="437"/>
    </location>
</feature>
<dbReference type="HOGENOM" id="CLU_010037_0_0_1"/>
<dbReference type="OMA" id="GYQDWYT"/>
<evidence type="ECO:0000313" key="2">
    <source>
        <dbReference type="EMBL" id="KDN69413.1"/>
    </source>
</evidence>
<feature type="compositionally biased region" description="Basic and acidic residues" evidence="1">
    <location>
        <begin position="136"/>
        <end position="146"/>
    </location>
</feature>
<evidence type="ECO:0000313" key="3">
    <source>
        <dbReference type="Proteomes" id="UP000027238"/>
    </source>
</evidence>
<feature type="compositionally biased region" description="Polar residues" evidence="1">
    <location>
        <begin position="239"/>
        <end position="249"/>
    </location>
</feature>
<organism evidence="2 3">
    <name type="scientific">Colletotrichum sublineola</name>
    <name type="common">Sorghum anthracnose fungus</name>
    <dbReference type="NCBI Taxonomy" id="1173701"/>
    <lineage>
        <taxon>Eukaryota</taxon>
        <taxon>Fungi</taxon>
        <taxon>Dikarya</taxon>
        <taxon>Ascomycota</taxon>
        <taxon>Pezizomycotina</taxon>
        <taxon>Sordariomycetes</taxon>
        <taxon>Hypocreomycetidae</taxon>
        <taxon>Glomerellales</taxon>
        <taxon>Glomerellaceae</taxon>
        <taxon>Colletotrichum</taxon>
        <taxon>Colletotrichum graminicola species complex</taxon>
    </lineage>
</organism>
<gene>
    <name evidence="2" type="ORF">CSUB01_03979</name>
</gene>
<dbReference type="eggNOG" id="ENOG502R91V">
    <property type="taxonomic scope" value="Eukaryota"/>
</dbReference>
<keyword evidence="3" id="KW-1185">Reference proteome</keyword>
<dbReference type="OrthoDB" id="10259785at2759"/>
<name>A0A066XJN2_COLSU</name>
<dbReference type="STRING" id="1173701.A0A066XJN2"/>
<dbReference type="EMBL" id="JMSE01000515">
    <property type="protein sequence ID" value="KDN69413.1"/>
    <property type="molecule type" value="Genomic_DNA"/>
</dbReference>
<sequence>MNESRNIEDLLQTGFFTTSRAKTPKTYGIPEPVLPAMPHSSMSYTSDRSSTDAPAVPPHVSNTSNILRPASNPDLFAPRSYDPLVRITRRRHFPPPPSVEDESEALLKEHGSVVSASADDEPPSRGDADQYPIIMEVHEHNPERRFVLIPKSASGTEDEDSADDAKRSSSGSRTPKYASNGDYQANTGRKYRAPPTEDREGVKRPDLEKKKSRQDLPRIETDVGKEDARFQKHERTKSATRIEQQSSDYFSPHNDKRQPDETLLSPQVIKHATGGREKAYYDYSQNGRNGAPRPQRSRSNLGDRRFDDNYARQTSSNPPPARRSNTNVDSPPKEPRHLSGDRVGESPRHQRERVVPRGERPQRKDPSPPYDRSDRDRESGSKRTSTYKHDSPRRRDDSGSSSSDYAQTTPRAANIRRRKSIVNQEDKDILLSPEHLRPSKSGRSRSRPPPSEAITPSPRGSTKSLADDIPPPPPPRSSQTFPVARDPRDSGDVRDKTVPYPEDDLPPRTNRLSMRDPEPPMSRARSRSRASTFNNPVIVPAVMPAMPAPAGPRSPAEKRRSPERRPNLAQSAVIPPSTEAWPPAKFDPAKSSRAVVDGPKGSYRRYSHDADRGGVPDFPECPRKKGVVGKADWLSLPRCDNFNICPDCYNGVFLNTEFRNDLMPMLFRPMDKPVACDFGARGWYHIAWLLTLKNRLTDLRLFYQVANVTSKVTGGAQPCPGDRRTTRVWYSIKNPFTQMTMPDFTVCYECAKTIEGLLPNLIGLFVTLHPTAQPTRSTCAMHFNPDRKRFVMYFDALETTSDLALATTQSPNIGKLVTDIESLSAFAECSKDNPVFDQSWHVMQFLPQFTVCGDCFDEVVAPQLKDGNVIARNFYVKPQRLEEASCQLYSARMRSVFDKACRRNDPKYLESKVLERQKIFVETYKRMAKLEQERSLWAREESKKLLQEWEQWE</sequence>
<feature type="compositionally biased region" description="Basic and acidic residues" evidence="1">
    <location>
        <begin position="301"/>
        <end position="310"/>
    </location>
</feature>
<feature type="compositionally biased region" description="Low complexity" evidence="1">
    <location>
        <begin position="40"/>
        <end position="52"/>
    </location>
</feature>
<dbReference type="AlphaFoldDB" id="A0A066XJN2"/>
<feature type="compositionally biased region" description="Basic and acidic residues" evidence="1">
    <location>
        <begin position="195"/>
        <end position="237"/>
    </location>
</feature>
<dbReference type="Proteomes" id="UP000027238">
    <property type="component" value="Unassembled WGS sequence"/>
</dbReference>
<accession>A0A066XJN2</accession>